<keyword evidence="3" id="KW-1185">Reference proteome</keyword>
<protein>
    <submittedName>
        <fullName evidence="2">Uncharacterized protein</fullName>
    </submittedName>
</protein>
<dbReference type="AlphaFoldDB" id="A0AAU9PMC8"/>
<organism evidence="2 3">
    <name type="scientific">Lactuca virosa</name>
    <dbReference type="NCBI Taxonomy" id="75947"/>
    <lineage>
        <taxon>Eukaryota</taxon>
        <taxon>Viridiplantae</taxon>
        <taxon>Streptophyta</taxon>
        <taxon>Embryophyta</taxon>
        <taxon>Tracheophyta</taxon>
        <taxon>Spermatophyta</taxon>
        <taxon>Magnoliopsida</taxon>
        <taxon>eudicotyledons</taxon>
        <taxon>Gunneridae</taxon>
        <taxon>Pentapetalae</taxon>
        <taxon>asterids</taxon>
        <taxon>campanulids</taxon>
        <taxon>Asterales</taxon>
        <taxon>Asteraceae</taxon>
        <taxon>Cichorioideae</taxon>
        <taxon>Cichorieae</taxon>
        <taxon>Lactucinae</taxon>
        <taxon>Lactuca</taxon>
    </lineage>
</organism>
<evidence type="ECO:0000313" key="2">
    <source>
        <dbReference type="EMBL" id="CAH1451033.1"/>
    </source>
</evidence>
<dbReference type="Proteomes" id="UP001157418">
    <property type="component" value="Unassembled WGS sequence"/>
</dbReference>
<proteinExistence type="predicted"/>
<comment type="caution">
    <text evidence="2">The sequence shown here is derived from an EMBL/GenBank/DDBJ whole genome shotgun (WGS) entry which is preliminary data.</text>
</comment>
<feature type="signal peptide" evidence="1">
    <location>
        <begin position="1"/>
        <end position="23"/>
    </location>
</feature>
<feature type="chain" id="PRO_5043459961" evidence="1">
    <location>
        <begin position="24"/>
        <end position="148"/>
    </location>
</feature>
<gene>
    <name evidence="2" type="ORF">LVIROSA_LOCUS36415</name>
</gene>
<keyword evidence="1" id="KW-0732">Signal</keyword>
<reference evidence="2 3" key="1">
    <citation type="submission" date="2022-01" db="EMBL/GenBank/DDBJ databases">
        <authorList>
            <person name="Xiong W."/>
            <person name="Schranz E."/>
        </authorList>
    </citation>
    <scope>NUCLEOTIDE SEQUENCE [LARGE SCALE GENOMIC DNA]</scope>
</reference>
<evidence type="ECO:0000313" key="3">
    <source>
        <dbReference type="Proteomes" id="UP001157418"/>
    </source>
</evidence>
<sequence length="148" mass="17061">MAARKFAAIFLFYSVALWHCLMGKKKSKKTPNYRKQEVSSSLNKCNKLACFLCCDGCLILSTTDKDGCLFNMKVVNKKKETIIMPLFLELIMAAGEKACVSIEARPEHSHAQAIYSPQNRWETYCYSSIIHKKRLQFHMRYHTCCFST</sequence>
<name>A0AAU9PMC8_9ASTR</name>
<evidence type="ECO:0000256" key="1">
    <source>
        <dbReference type="SAM" id="SignalP"/>
    </source>
</evidence>
<accession>A0AAU9PMC8</accession>
<dbReference type="EMBL" id="CAKMRJ010005634">
    <property type="protein sequence ID" value="CAH1451033.1"/>
    <property type="molecule type" value="Genomic_DNA"/>
</dbReference>